<evidence type="ECO:0000259" key="4">
    <source>
        <dbReference type="Pfam" id="PF12146"/>
    </source>
</evidence>
<dbReference type="OrthoDB" id="9786110at2"/>
<evidence type="ECO:0000256" key="2">
    <source>
        <dbReference type="PIRSR" id="PIRSR017388-1"/>
    </source>
</evidence>
<evidence type="ECO:0000256" key="3">
    <source>
        <dbReference type="PIRSR" id="PIRSR017388-2"/>
    </source>
</evidence>
<dbReference type="GO" id="GO:0016020">
    <property type="term" value="C:membrane"/>
    <property type="evidence" value="ECO:0007669"/>
    <property type="project" value="TreeGrafter"/>
</dbReference>
<feature type="binding site" evidence="3">
    <location>
        <position position="79"/>
    </location>
    <ligand>
        <name>substrate</name>
    </ligand>
</feature>
<evidence type="ECO:0000313" key="5">
    <source>
        <dbReference type="EMBL" id="RIW32737.1"/>
    </source>
</evidence>
<dbReference type="PIRSF" id="PIRSF017388">
    <property type="entry name" value="Esterase_lipase"/>
    <property type="match status" value="1"/>
</dbReference>
<comment type="caution">
    <text evidence="5">The sequence shown here is derived from an EMBL/GenBank/DDBJ whole genome shotgun (WGS) entry which is preliminary data.</text>
</comment>
<feature type="domain" description="Serine aminopeptidase S33" evidence="4">
    <location>
        <begin position="4"/>
        <end position="211"/>
    </location>
</feature>
<feature type="binding site" evidence="3">
    <location>
        <position position="10"/>
    </location>
    <ligand>
        <name>substrate</name>
    </ligand>
</feature>
<feature type="active site" description="Nucleophile" evidence="2">
    <location>
        <position position="78"/>
    </location>
</feature>
<feature type="active site" description="Charge relay system" evidence="2">
    <location>
        <position position="207"/>
    </location>
</feature>
<dbReference type="InterPro" id="IPR012354">
    <property type="entry name" value="Esterase_lipase"/>
</dbReference>
<keyword evidence="1 5" id="KW-0378">Hydrolase</keyword>
<organism evidence="5 6">
    <name type="scientific">Bacillus salacetis</name>
    <dbReference type="NCBI Taxonomy" id="2315464"/>
    <lineage>
        <taxon>Bacteria</taxon>
        <taxon>Bacillati</taxon>
        <taxon>Bacillota</taxon>
        <taxon>Bacilli</taxon>
        <taxon>Bacillales</taxon>
        <taxon>Bacillaceae</taxon>
        <taxon>Bacillus</taxon>
    </lineage>
</organism>
<keyword evidence="6" id="KW-1185">Reference proteome</keyword>
<proteinExistence type="predicted"/>
<dbReference type="Gene3D" id="3.40.50.1820">
    <property type="entry name" value="alpha/beta hydrolase"/>
    <property type="match status" value="1"/>
</dbReference>
<dbReference type="GO" id="GO:0052689">
    <property type="term" value="F:carboxylic ester hydrolase activity"/>
    <property type="evidence" value="ECO:0007669"/>
    <property type="project" value="InterPro"/>
</dbReference>
<dbReference type="RefSeq" id="WP_119547296.1">
    <property type="nucleotide sequence ID" value="NZ_QXIR01000016.1"/>
</dbReference>
<accession>A0A3A1QWI9</accession>
<sequence>MNGCLLIHGFTGGPYEVDPLARYLRQHTDWKIVVPTLPGHGETLDLKGKKADEWVKHAEEELKALLEECEEVYVIGFSMGGLIASYLSVEYPVGKLVLLSAAAYYVNPKQLLVDIREVFRDVFKGELANNELYLRYKKKIKDTPISATYQFRKVVMMAKPLLKDIKIPVFIAQGKKDGIVPPKSADFLYEEITYEEKVRHFSEEAKHLICHSDDSEELFQKVKDFLVKEK</sequence>
<dbReference type="InterPro" id="IPR050266">
    <property type="entry name" value="AB_hydrolase_sf"/>
</dbReference>
<dbReference type="PANTHER" id="PTHR43798:SF31">
    <property type="entry name" value="AB HYDROLASE SUPERFAMILY PROTEIN YCLE"/>
    <property type="match status" value="1"/>
</dbReference>
<protein>
    <submittedName>
        <fullName evidence="5">Alpha/beta fold hydrolase</fullName>
    </submittedName>
</protein>
<reference evidence="5 6" key="1">
    <citation type="submission" date="2018-09" db="EMBL/GenBank/DDBJ databases">
        <title>Bacillus saliacetes sp. nov., isolated from Thai shrimp paste (Ka-pi).</title>
        <authorList>
            <person name="Daroonpunt R."/>
            <person name="Tanasupawat S."/>
            <person name="Yiamsombut S."/>
        </authorList>
    </citation>
    <scope>NUCLEOTIDE SEQUENCE [LARGE SCALE GENOMIC DNA]</scope>
    <source>
        <strain evidence="5 6">SKP7-4</strain>
    </source>
</reference>
<evidence type="ECO:0000256" key="1">
    <source>
        <dbReference type="ARBA" id="ARBA00022801"/>
    </source>
</evidence>
<evidence type="ECO:0000313" key="6">
    <source>
        <dbReference type="Proteomes" id="UP000265801"/>
    </source>
</evidence>
<dbReference type="AlphaFoldDB" id="A0A3A1QWI9"/>
<feature type="active site" description="Charge relay system" evidence="2">
    <location>
        <position position="177"/>
    </location>
</feature>
<dbReference type="SUPFAM" id="SSF53474">
    <property type="entry name" value="alpha/beta-Hydrolases"/>
    <property type="match status" value="1"/>
</dbReference>
<gene>
    <name evidence="5" type="ORF">D3H55_12740</name>
</gene>
<dbReference type="EMBL" id="QXIR01000016">
    <property type="protein sequence ID" value="RIW32737.1"/>
    <property type="molecule type" value="Genomic_DNA"/>
</dbReference>
<dbReference type="InterPro" id="IPR029058">
    <property type="entry name" value="AB_hydrolase_fold"/>
</dbReference>
<dbReference type="InterPro" id="IPR022742">
    <property type="entry name" value="Hydrolase_4"/>
</dbReference>
<dbReference type="Pfam" id="PF12146">
    <property type="entry name" value="Hydrolase_4"/>
    <property type="match status" value="1"/>
</dbReference>
<dbReference type="Proteomes" id="UP000265801">
    <property type="component" value="Unassembled WGS sequence"/>
</dbReference>
<name>A0A3A1QWI9_9BACI</name>
<dbReference type="PANTHER" id="PTHR43798">
    <property type="entry name" value="MONOACYLGLYCEROL LIPASE"/>
    <property type="match status" value="1"/>
</dbReference>